<dbReference type="AlphaFoldDB" id="A0A2J6T0J3"/>
<evidence type="ECO:0000313" key="2">
    <source>
        <dbReference type="Proteomes" id="UP000235371"/>
    </source>
</evidence>
<dbReference type="EMBL" id="KZ613848">
    <property type="protein sequence ID" value="PMD56558.1"/>
    <property type="molecule type" value="Genomic_DNA"/>
</dbReference>
<sequence>MARYSCLPLNVPKTEFVHESLDNAPFYEALSYTWGDPSITKTIHLSTQQPSVQHVLRGPVQIYPQASSFPFDVPPISSLLSDLSVWRICHECFGSTQSVSTKLIPLKKGHEVELMGWIYQDSLRVYAWLGMLQMRVTRRCS</sequence>
<accession>A0A2J6T0J3</accession>
<evidence type="ECO:0008006" key="3">
    <source>
        <dbReference type="Google" id="ProtNLM"/>
    </source>
</evidence>
<name>A0A2J6T0J3_9HELO</name>
<organism evidence="1 2">
    <name type="scientific">Hyaloscypha bicolor E</name>
    <dbReference type="NCBI Taxonomy" id="1095630"/>
    <lineage>
        <taxon>Eukaryota</taxon>
        <taxon>Fungi</taxon>
        <taxon>Dikarya</taxon>
        <taxon>Ascomycota</taxon>
        <taxon>Pezizomycotina</taxon>
        <taxon>Leotiomycetes</taxon>
        <taxon>Helotiales</taxon>
        <taxon>Hyaloscyphaceae</taxon>
        <taxon>Hyaloscypha</taxon>
        <taxon>Hyaloscypha bicolor</taxon>
    </lineage>
</organism>
<proteinExistence type="predicted"/>
<dbReference type="InParanoid" id="A0A2J6T0J3"/>
<dbReference type="Proteomes" id="UP000235371">
    <property type="component" value="Unassembled WGS sequence"/>
</dbReference>
<gene>
    <name evidence="1" type="ORF">K444DRAFT_68210</name>
</gene>
<dbReference type="GeneID" id="36595799"/>
<evidence type="ECO:0000313" key="1">
    <source>
        <dbReference type="EMBL" id="PMD56558.1"/>
    </source>
</evidence>
<keyword evidence="2" id="KW-1185">Reference proteome</keyword>
<reference evidence="1 2" key="1">
    <citation type="submission" date="2016-04" db="EMBL/GenBank/DDBJ databases">
        <title>A degradative enzymes factory behind the ericoid mycorrhizal symbiosis.</title>
        <authorList>
            <consortium name="DOE Joint Genome Institute"/>
            <person name="Martino E."/>
            <person name="Morin E."/>
            <person name="Grelet G."/>
            <person name="Kuo A."/>
            <person name="Kohler A."/>
            <person name="Daghino S."/>
            <person name="Barry K."/>
            <person name="Choi C."/>
            <person name="Cichocki N."/>
            <person name="Clum A."/>
            <person name="Copeland A."/>
            <person name="Hainaut M."/>
            <person name="Haridas S."/>
            <person name="Labutti K."/>
            <person name="Lindquist E."/>
            <person name="Lipzen A."/>
            <person name="Khouja H.-R."/>
            <person name="Murat C."/>
            <person name="Ohm R."/>
            <person name="Olson A."/>
            <person name="Spatafora J."/>
            <person name="Veneault-Fourrey C."/>
            <person name="Henrissat B."/>
            <person name="Grigoriev I."/>
            <person name="Martin F."/>
            <person name="Perotto S."/>
        </authorList>
    </citation>
    <scope>NUCLEOTIDE SEQUENCE [LARGE SCALE GENOMIC DNA]</scope>
    <source>
        <strain evidence="1 2">E</strain>
    </source>
</reference>
<protein>
    <recommendedName>
        <fullName evidence="3">Heterokaryon incompatibility domain-containing protein</fullName>
    </recommendedName>
</protein>
<dbReference type="RefSeq" id="XP_024733462.1">
    <property type="nucleotide sequence ID" value="XM_024887723.1"/>
</dbReference>